<name>D2R0H6_PIRSD</name>
<feature type="compositionally biased region" description="Low complexity" evidence="1">
    <location>
        <begin position="141"/>
        <end position="151"/>
    </location>
</feature>
<gene>
    <name evidence="2" type="ordered locus">Psta_0148</name>
</gene>
<proteinExistence type="predicted"/>
<dbReference type="Proteomes" id="UP000001887">
    <property type="component" value="Chromosome"/>
</dbReference>
<reference evidence="2 3" key="1">
    <citation type="journal article" date="2009" name="Stand. Genomic Sci.">
        <title>Complete genome sequence of Pirellula staleyi type strain (ATCC 27377).</title>
        <authorList>
            <person name="Clum A."/>
            <person name="Tindall B.J."/>
            <person name="Sikorski J."/>
            <person name="Ivanova N."/>
            <person name="Mavrommatis K."/>
            <person name="Lucas S."/>
            <person name="Glavina del Rio T."/>
            <person name="Nolan M."/>
            <person name="Chen F."/>
            <person name="Tice H."/>
            <person name="Pitluck S."/>
            <person name="Cheng J.F."/>
            <person name="Chertkov O."/>
            <person name="Brettin T."/>
            <person name="Han C."/>
            <person name="Detter J.C."/>
            <person name="Kuske C."/>
            <person name="Bruce D."/>
            <person name="Goodwin L."/>
            <person name="Ovchinikova G."/>
            <person name="Pati A."/>
            <person name="Mikhailova N."/>
            <person name="Chen A."/>
            <person name="Palaniappan K."/>
            <person name="Land M."/>
            <person name="Hauser L."/>
            <person name="Chang Y.J."/>
            <person name="Jeffries C.D."/>
            <person name="Chain P."/>
            <person name="Rohde M."/>
            <person name="Goker M."/>
            <person name="Bristow J."/>
            <person name="Eisen J.A."/>
            <person name="Markowitz V."/>
            <person name="Hugenholtz P."/>
            <person name="Kyrpides N.C."/>
            <person name="Klenk H.P."/>
            <person name="Lapidus A."/>
        </authorList>
    </citation>
    <scope>NUCLEOTIDE SEQUENCE [LARGE SCALE GENOMIC DNA]</scope>
    <source>
        <strain evidence="3">ATCC 27377 / DSM 6068 / ICPB 4128</strain>
    </source>
</reference>
<sequence>MANDLNPHQLLARRPTEYLRAGFFDPPGSLRASLLGIDAFAVATQLMQGAASPDEVTITYEALRQLVEQQPAGATPQRLGVALPEALQLVRRMLGIENNDTLAAWLFDCQPFVRTDDDLRAFFDHFQAVLRQYTSLLGVSTPPAADAANPSPDAPSPDAPGAEG</sequence>
<dbReference type="EMBL" id="CP001848">
    <property type="protein sequence ID" value="ADB14844.1"/>
    <property type="molecule type" value="Genomic_DNA"/>
</dbReference>
<feature type="region of interest" description="Disordered" evidence="1">
    <location>
        <begin position="141"/>
        <end position="164"/>
    </location>
</feature>
<organism evidence="2 3">
    <name type="scientific">Pirellula staleyi (strain ATCC 27377 / DSM 6068 / ICPB 4128)</name>
    <name type="common">Pirella staleyi</name>
    <dbReference type="NCBI Taxonomy" id="530564"/>
    <lineage>
        <taxon>Bacteria</taxon>
        <taxon>Pseudomonadati</taxon>
        <taxon>Planctomycetota</taxon>
        <taxon>Planctomycetia</taxon>
        <taxon>Pirellulales</taxon>
        <taxon>Pirellulaceae</taxon>
        <taxon>Pirellula</taxon>
    </lineage>
</organism>
<evidence type="ECO:0000256" key="1">
    <source>
        <dbReference type="SAM" id="MobiDB-lite"/>
    </source>
</evidence>
<evidence type="ECO:0000313" key="2">
    <source>
        <dbReference type="EMBL" id="ADB14844.1"/>
    </source>
</evidence>
<accession>D2R0H6</accession>
<dbReference type="STRING" id="530564.Psta_0148"/>
<evidence type="ECO:0000313" key="3">
    <source>
        <dbReference type="Proteomes" id="UP000001887"/>
    </source>
</evidence>
<dbReference type="AlphaFoldDB" id="D2R0H6"/>
<dbReference type="KEGG" id="psl:Psta_0148"/>
<dbReference type="HOGENOM" id="CLU_1617469_0_0_0"/>
<protein>
    <submittedName>
        <fullName evidence="2">Uncharacterized protein</fullName>
    </submittedName>
</protein>
<dbReference type="OrthoDB" id="5511379at2"/>
<keyword evidence="3" id="KW-1185">Reference proteome</keyword>